<dbReference type="Gene3D" id="1.10.1240.40">
    <property type="entry name" value="ENT domain"/>
    <property type="match status" value="1"/>
</dbReference>
<evidence type="ECO:0000256" key="1">
    <source>
        <dbReference type="ARBA" id="ARBA00004123"/>
    </source>
</evidence>
<dbReference type="InterPro" id="IPR005491">
    <property type="entry name" value="ENT_dom"/>
</dbReference>
<dbReference type="GO" id="GO:0005634">
    <property type="term" value="C:nucleus"/>
    <property type="evidence" value="ECO:0007669"/>
    <property type="project" value="UniProtKB-SubCell"/>
</dbReference>
<dbReference type="SMART" id="SM01191">
    <property type="entry name" value="ENT"/>
    <property type="match status" value="1"/>
</dbReference>
<dbReference type="PANTHER" id="PTHR31917">
    <property type="entry name" value="AGENET DOMAIN-CONTAINING PROTEIN-RELATED"/>
    <property type="match status" value="1"/>
</dbReference>
<reference evidence="4" key="1">
    <citation type="submission" date="2022-02" db="EMBL/GenBank/DDBJ databases">
        <authorList>
            <person name="Henning P.M."/>
            <person name="McCubbin A.G."/>
            <person name="Shore J.S."/>
        </authorList>
    </citation>
    <scope>NUCLEOTIDE SEQUENCE</scope>
    <source>
        <strain evidence="4">F60SS</strain>
        <tissue evidence="4">Leaves</tissue>
    </source>
</reference>
<dbReference type="Pfam" id="PF03735">
    <property type="entry name" value="ENT"/>
    <property type="match status" value="1"/>
</dbReference>
<dbReference type="InterPro" id="IPR036142">
    <property type="entry name" value="ENT_dom-like_sf"/>
</dbReference>
<dbReference type="SMART" id="SM00743">
    <property type="entry name" value="Agenet"/>
    <property type="match status" value="2"/>
</dbReference>
<evidence type="ECO:0000313" key="5">
    <source>
        <dbReference type="Proteomes" id="UP001141552"/>
    </source>
</evidence>
<protein>
    <recommendedName>
        <fullName evidence="3">ENT domain-containing protein</fullName>
    </recommendedName>
</protein>
<evidence type="ECO:0000259" key="3">
    <source>
        <dbReference type="PROSITE" id="PS51138"/>
    </source>
</evidence>
<keyword evidence="5" id="KW-1185">Reference proteome</keyword>
<dbReference type="Pfam" id="PF05641">
    <property type="entry name" value="Agenet"/>
    <property type="match status" value="1"/>
</dbReference>
<comment type="caution">
    <text evidence="4">The sequence shown here is derived from an EMBL/GenBank/DDBJ whole genome shotgun (WGS) entry which is preliminary data.</text>
</comment>
<organism evidence="4 5">
    <name type="scientific">Turnera subulata</name>
    <dbReference type="NCBI Taxonomy" id="218843"/>
    <lineage>
        <taxon>Eukaryota</taxon>
        <taxon>Viridiplantae</taxon>
        <taxon>Streptophyta</taxon>
        <taxon>Embryophyta</taxon>
        <taxon>Tracheophyta</taxon>
        <taxon>Spermatophyta</taxon>
        <taxon>Magnoliopsida</taxon>
        <taxon>eudicotyledons</taxon>
        <taxon>Gunneridae</taxon>
        <taxon>Pentapetalae</taxon>
        <taxon>rosids</taxon>
        <taxon>fabids</taxon>
        <taxon>Malpighiales</taxon>
        <taxon>Passifloraceae</taxon>
        <taxon>Turnera</taxon>
    </lineage>
</organism>
<dbReference type="PANTHER" id="PTHR31917:SF59">
    <property type="entry name" value="ENT DOMAIN-CONTAINING PROTEIN"/>
    <property type="match status" value="1"/>
</dbReference>
<dbReference type="InterPro" id="IPR008395">
    <property type="entry name" value="Agenet-like_dom"/>
</dbReference>
<dbReference type="PROSITE" id="PS51138">
    <property type="entry name" value="ENT"/>
    <property type="match status" value="1"/>
</dbReference>
<reference evidence="4" key="2">
    <citation type="journal article" date="2023" name="Plants (Basel)">
        <title>Annotation of the Turnera subulata (Passifloraceae) Draft Genome Reveals the S-Locus Evolved after the Divergence of Turneroideae from Passifloroideae in a Stepwise Manner.</title>
        <authorList>
            <person name="Henning P.M."/>
            <person name="Roalson E.H."/>
            <person name="Mir W."/>
            <person name="McCubbin A.G."/>
            <person name="Shore J.S."/>
        </authorList>
    </citation>
    <scope>NUCLEOTIDE SEQUENCE</scope>
    <source>
        <strain evidence="4">F60SS</strain>
    </source>
</reference>
<dbReference type="Proteomes" id="UP001141552">
    <property type="component" value="Unassembled WGS sequence"/>
</dbReference>
<dbReference type="CDD" id="cd20405">
    <property type="entry name" value="Tudor_Agenet_AtDUF_rpt1_3"/>
    <property type="match status" value="1"/>
</dbReference>
<dbReference type="EMBL" id="JAKUCV010006130">
    <property type="protein sequence ID" value="KAJ4828604.1"/>
    <property type="molecule type" value="Genomic_DNA"/>
</dbReference>
<evidence type="ECO:0000256" key="2">
    <source>
        <dbReference type="ARBA" id="ARBA00023242"/>
    </source>
</evidence>
<keyword evidence="2" id="KW-0539">Nucleus</keyword>
<dbReference type="SUPFAM" id="SSF158639">
    <property type="entry name" value="ENT-like"/>
    <property type="match status" value="1"/>
</dbReference>
<comment type="subcellular location">
    <subcellularLocation>
        <location evidence="1">Nucleus</location>
    </subcellularLocation>
</comment>
<sequence length="392" mass="44263">MKFKKGYLVEVLRREDEPCGSWFPGSIVSADGNNYLVRYDSIMGQEGEAFVEKVHSKDVRPRPPLRKVKRWMVGDVAEMFDFQCWRVGKIAKELENNVFVVKLVGSIQLKEFHGSEIRIQQAWHENKWSVTGKVASNEKITENYHQIKLKHSGSLVCSNPLHLTNKDPCSRDKIGLMHLQRGNSDVKMGLHVRKTNAGDAYHLERSSKGLLSSVRGYKKSLKRNLPWSKLVEGFSSQRARMDEKPSKQYCGMDSDLVKESAAKWLCTSSSPLCGEDSNRCSVASCGSNDGANSPIYCYRKSLDNTADNSDAESSIPSVSVIRHFTPHSGQNLEANIHKLEFHAYRSTVQALYASGPLSWEQESLLTNLRLSLHISDEEHLQHLRKLLSTQVL</sequence>
<dbReference type="Gene3D" id="2.30.30.140">
    <property type="match status" value="1"/>
</dbReference>
<gene>
    <name evidence="4" type="ORF">Tsubulata_004961</name>
</gene>
<dbReference type="AlphaFoldDB" id="A0A9Q0FBR3"/>
<dbReference type="OrthoDB" id="663550at2759"/>
<name>A0A9Q0FBR3_9ROSI</name>
<dbReference type="InterPro" id="IPR014002">
    <property type="entry name" value="Agenet_dom_plant"/>
</dbReference>
<evidence type="ECO:0000313" key="4">
    <source>
        <dbReference type="EMBL" id="KAJ4828604.1"/>
    </source>
</evidence>
<accession>A0A9Q0FBR3</accession>
<feature type="domain" description="ENT" evidence="3">
    <location>
        <begin position="332"/>
        <end position="392"/>
    </location>
</feature>
<proteinExistence type="predicted"/>